<protein>
    <recommendedName>
        <fullName evidence="2">J domain-containing protein</fullName>
    </recommendedName>
</protein>
<dbReference type="CDD" id="cd06257">
    <property type="entry name" value="DnaJ"/>
    <property type="match status" value="1"/>
</dbReference>
<name>H1DGM2_9BACT</name>
<dbReference type="RefSeq" id="WP_009136556.1">
    <property type="nucleotide sequence ID" value="NZ_JH594596.1"/>
</dbReference>
<dbReference type="Pfam" id="PF05099">
    <property type="entry name" value="TerB"/>
    <property type="match status" value="1"/>
</dbReference>
<dbReference type="Proteomes" id="UP000004892">
    <property type="component" value="Unassembled WGS sequence"/>
</dbReference>
<dbReference type="Pfam" id="PF00226">
    <property type="entry name" value="DnaJ"/>
    <property type="match status" value="1"/>
</dbReference>
<comment type="caution">
    <text evidence="3">The sequence shown here is derived from an EMBL/GenBank/DDBJ whole genome shotgun (WGS) entry which is preliminary data.</text>
</comment>
<accession>H1DGM2</accession>
<dbReference type="eggNOG" id="COG1076">
    <property type="taxonomic scope" value="Bacteria"/>
</dbReference>
<evidence type="ECO:0000256" key="1">
    <source>
        <dbReference type="SAM" id="Phobius"/>
    </source>
</evidence>
<keyword evidence="1" id="KW-1133">Transmembrane helix</keyword>
<dbReference type="SMART" id="SM00271">
    <property type="entry name" value="DnaJ"/>
    <property type="match status" value="1"/>
</dbReference>
<evidence type="ECO:0000313" key="4">
    <source>
        <dbReference type="Proteomes" id="UP000004892"/>
    </source>
</evidence>
<dbReference type="PRINTS" id="PR00625">
    <property type="entry name" value="JDOMAIN"/>
</dbReference>
<dbReference type="InterPro" id="IPR050817">
    <property type="entry name" value="DjlA_DnaK_co-chaperone"/>
</dbReference>
<sequence length="243" mass="27007">MAKYGKWIGAGLGFVLGGPLGALFGLFMGSILDNVNVTVQNTGGQNPYHTGRGDFMFSLTVLATAMMKADGKITRNELNYVKSFLKNNFGEEATLEALGMIKKLSTQEIPLTEVCQQIRMNMEQASRIQLLYFLFGLAQADGQICNNEIKLLENISSLLGIDRTTFNSLKSMYYNDLDSAYQTLGISPNATDEEVKKAYRKMAFENHPDKVGHLGEDIRKAAEDKLTLINLAYEKIKKQRGLN</sequence>
<organism evidence="3 4">
    <name type="scientific">Odoribacter laneus YIT 12061</name>
    <dbReference type="NCBI Taxonomy" id="742817"/>
    <lineage>
        <taxon>Bacteria</taxon>
        <taxon>Pseudomonadati</taxon>
        <taxon>Bacteroidota</taxon>
        <taxon>Bacteroidia</taxon>
        <taxon>Bacteroidales</taxon>
        <taxon>Odoribacteraceae</taxon>
        <taxon>Odoribacter</taxon>
    </lineage>
</organism>
<evidence type="ECO:0000313" key="3">
    <source>
        <dbReference type="EMBL" id="EHP47555.1"/>
    </source>
</evidence>
<dbReference type="InterPro" id="IPR029024">
    <property type="entry name" value="TerB-like"/>
</dbReference>
<evidence type="ECO:0000259" key="2">
    <source>
        <dbReference type="PROSITE" id="PS50076"/>
    </source>
</evidence>
<dbReference type="HOGENOM" id="CLU_066221_2_0_10"/>
<dbReference type="AlphaFoldDB" id="H1DGM2"/>
<dbReference type="PATRIC" id="fig|742817.3.peg.1495"/>
<dbReference type="InterPro" id="IPR001623">
    <property type="entry name" value="DnaJ_domain"/>
</dbReference>
<proteinExistence type="predicted"/>
<dbReference type="PROSITE" id="PS50076">
    <property type="entry name" value="DNAJ_2"/>
    <property type="match status" value="1"/>
</dbReference>
<dbReference type="STRING" id="742817.HMPREF9449_01408"/>
<dbReference type="GeneID" id="98068981"/>
<keyword evidence="4" id="KW-1185">Reference proteome</keyword>
<dbReference type="PANTHER" id="PTHR24074">
    <property type="entry name" value="CO-CHAPERONE PROTEIN DJLA"/>
    <property type="match status" value="1"/>
</dbReference>
<dbReference type="InterPro" id="IPR036869">
    <property type="entry name" value="J_dom_sf"/>
</dbReference>
<keyword evidence="1" id="KW-0812">Transmembrane</keyword>
<dbReference type="SUPFAM" id="SSF46565">
    <property type="entry name" value="Chaperone J-domain"/>
    <property type="match status" value="1"/>
</dbReference>
<feature type="transmembrane region" description="Helical" evidence="1">
    <location>
        <begin position="7"/>
        <end position="32"/>
    </location>
</feature>
<dbReference type="EMBL" id="ADMC01000022">
    <property type="protein sequence ID" value="EHP47555.1"/>
    <property type="molecule type" value="Genomic_DNA"/>
</dbReference>
<dbReference type="Gene3D" id="1.10.287.110">
    <property type="entry name" value="DnaJ domain"/>
    <property type="match status" value="1"/>
</dbReference>
<gene>
    <name evidence="3" type="ORF">HMPREF9449_01408</name>
</gene>
<reference evidence="3 4" key="1">
    <citation type="submission" date="2012-01" db="EMBL/GenBank/DDBJ databases">
        <title>The Genome Sequence of Odoribacter laneus YIT 12061.</title>
        <authorList>
            <consortium name="The Broad Institute Genome Sequencing Platform"/>
            <person name="Earl A."/>
            <person name="Ward D."/>
            <person name="Feldgarden M."/>
            <person name="Gevers D."/>
            <person name="Morotomi M."/>
            <person name="Young S.K."/>
            <person name="Zeng Q."/>
            <person name="Gargeya S."/>
            <person name="Fitzgerald M."/>
            <person name="Haas B."/>
            <person name="Abouelleil A."/>
            <person name="Alvarado L."/>
            <person name="Arachchi H.M."/>
            <person name="Berlin A."/>
            <person name="Chapman S.B."/>
            <person name="Gearin G."/>
            <person name="Goldberg J."/>
            <person name="Griggs A."/>
            <person name="Gujja S."/>
            <person name="Hansen M."/>
            <person name="Heiman D."/>
            <person name="Howarth C."/>
            <person name="Larimer J."/>
            <person name="Lui A."/>
            <person name="MacDonald P.J.P."/>
            <person name="McCowen C."/>
            <person name="Montmayeur A."/>
            <person name="Murphy C."/>
            <person name="Neiman D."/>
            <person name="Pearson M."/>
            <person name="Priest M."/>
            <person name="Roberts A."/>
            <person name="Saif S."/>
            <person name="Shea T."/>
            <person name="Sisk P."/>
            <person name="Stolte C."/>
            <person name="Sykes S."/>
            <person name="Wortman J."/>
            <person name="Nusbaum C."/>
            <person name="Birren B."/>
        </authorList>
    </citation>
    <scope>NUCLEOTIDE SEQUENCE [LARGE SCALE GENOMIC DNA]</scope>
    <source>
        <strain evidence="3 4">YIT 12061</strain>
    </source>
</reference>
<feature type="domain" description="J" evidence="2">
    <location>
        <begin position="179"/>
        <end position="241"/>
    </location>
</feature>
<dbReference type="InterPro" id="IPR007791">
    <property type="entry name" value="DjlA_N"/>
</dbReference>
<dbReference type="SUPFAM" id="SSF158682">
    <property type="entry name" value="TerB-like"/>
    <property type="match status" value="1"/>
</dbReference>
<keyword evidence="1" id="KW-0472">Membrane</keyword>
<dbReference type="Gene3D" id="1.10.3680.10">
    <property type="entry name" value="TerB-like"/>
    <property type="match status" value="1"/>
</dbReference>